<keyword evidence="2" id="KW-1185">Reference proteome</keyword>
<proteinExistence type="predicted"/>
<sequence>MSRHLYKQYLQIAGKWPRDANKAVERDFGAFLAKEVEAAFQPGRLTIADQTVCEKRLSSLEHLLNNEVLKGYPHKYSSGVFGMKLEDLQKASSEESRKQMGLKPKVSIFKKFSGQLFSKKDK</sequence>
<dbReference type="Proteomes" id="UP000005237">
    <property type="component" value="Unassembled WGS sequence"/>
</dbReference>
<accession>A0A8R1EJC1</accession>
<name>A0A8R1EJC1_CAEJA</name>
<dbReference type="Pfam" id="PF20180">
    <property type="entry name" value="UQCC2_CBP6"/>
    <property type="match status" value="1"/>
</dbReference>
<dbReference type="AlphaFoldDB" id="A0A8R1EJC1"/>
<dbReference type="EnsemblMetazoa" id="CJA37070.1">
    <property type="protein sequence ID" value="CJA37070.1"/>
    <property type="gene ID" value="WBGene00212917"/>
</dbReference>
<reference evidence="1" key="2">
    <citation type="submission" date="2022-06" db="UniProtKB">
        <authorList>
            <consortium name="EnsemblMetazoa"/>
        </authorList>
    </citation>
    <scope>IDENTIFICATION</scope>
    <source>
        <strain evidence="1">DF5081</strain>
    </source>
</reference>
<evidence type="ECO:0000313" key="1">
    <source>
        <dbReference type="EnsemblMetazoa" id="CJA37070.1"/>
    </source>
</evidence>
<organism evidence="1 2">
    <name type="scientific">Caenorhabditis japonica</name>
    <dbReference type="NCBI Taxonomy" id="281687"/>
    <lineage>
        <taxon>Eukaryota</taxon>
        <taxon>Metazoa</taxon>
        <taxon>Ecdysozoa</taxon>
        <taxon>Nematoda</taxon>
        <taxon>Chromadorea</taxon>
        <taxon>Rhabditida</taxon>
        <taxon>Rhabditina</taxon>
        <taxon>Rhabditomorpha</taxon>
        <taxon>Rhabditoidea</taxon>
        <taxon>Rhabditidae</taxon>
        <taxon>Peloderinae</taxon>
        <taxon>Caenorhabditis</taxon>
    </lineage>
</organism>
<evidence type="ECO:0008006" key="3">
    <source>
        <dbReference type="Google" id="ProtNLM"/>
    </source>
</evidence>
<protein>
    <recommendedName>
        <fullName evidence="3">Mitochondrial protein M19</fullName>
    </recommendedName>
</protein>
<evidence type="ECO:0000313" key="2">
    <source>
        <dbReference type="Proteomes" id="UP000005237"/>
    </source>
</evidence>
<reference evidence="2" key="1">
    <citation type="submission" date="2010-08" db="EMBL/GenBank/DDBJ databases">
        <authorList>
            <consortium name="Caenorhabditis japonica Sequencing Consortium"/>
            <person name="Wilson R.K."/>
        </authorList>
    </citation>
    <scope>NUCLEOTIDE SEQUENCE [LARGE SCALE GENOMIC DNA]</scope>
    <source>
        <strain evidence="2">DF5081</strain>
    </source>
</reference>